<dbReference type="EC" id="4.3.2.2" evidence="4 12"/>
<dbReference type="InterPro" id="IPR022761">
    <property type="entry name" value="Fumarate_lyase_N"/>
</dbReference>
<keyword evidence="17" id="KW-1185">Reference proteome</keyword>
<name>A0A1Y0I6K0_9GAMM</name>
<dbReference type="Pfam" id="PF08328">
    <property type="entry name" value="ASL_C"/>
    <property type="match status" value="1"/>
</dbReference>
<dbReference type="FunFam" id="1.10.275.10:FF:000003">
    <property type="entry name" value="Adenylosuccinate lyase"/>
    <property type="match status" value="1"/>
</dbReference>
<evidence type="ECO:0000313" key="16">
    <source>
        <dbReference type="EMBL" id="ARU56127.1"/>
    </source>
</evidence>
<dbReference type="Pfam" id="PF00206">
    <property type="entry name" value="Lyase_1"/>
    <property type="match status" value="1"/>
</dbReference>
<dbReference type="SUPFAM" id="SSF48557">
    <property type="entry name" value="L-aspartase-like"/>
    <property type="match status" value="1"/>
</dbReference>
<evidence type="ECO:0000259" key="14">
    <source>
        <dbReference type="Pfam" id="PF00206"/>
    </source>
</evidence>
<dbReference type="InterPro" id="IPR000362">
    <property type="entry name" value="Fumarate_lyase_fam"/>
</dbReference>
<gene>
    <name evidence="16" type="ORF">OLMES_2054</name>
</gene>
<dbReference type="PROSITE" id="PS00163">
    <property type="entry name" value="FUMARATE_LYASES"/>
    <property type="match status" value="1"/>
</dbReference>
<dbReference type="PRINTS" id="PR00149">
    <property type="entry name" value="FUMRATELYASE"/>
</dbReference>
<dbReference type="GO" id="GO:0004018">
    <property type="term" value="F:N6-(1,2-dicarboxyethyl)AMP AMP-lyase (fumarate-forming) activity"/>
    <property type="evidence" value="ECO:0007669"/>
    <property type="project" value="UniProtKB-UniRule"/>
</dbReference>
<dbReference type="InterPro" id="IPR008948">
    <property type="entry name" value="L-Aspartase-like"/>
</dbReference>
<evidence type="ECO:0000256" key="11">
    <source>
        <dbReference type="ARBA" id="ARBA00049115"/>
    </source>
</evidence>
<dbReference type="Gene3D" id="1.10.275.10">
    <property type="entry name" value="Fumarase/aspartase (N-terminal domain)"/>
    <property type="match status" value="1"/>
</dbReference>
<dbReference type="InterPro" id="IPR013539">
    <property type="entry name" value="PurB_C"/>
</dbReference>
<protein>
    <recommendedName>
        <fullName evidence="5 12">Adenylosuccinate lyase</fullName>
        <shortName evidence="13">ASL</shortName>
        <ecNumber evidence="4 12">4.3.2.2</ecNumber>
    </recommendedName>
    <alternativeName>
        <fullName evidence="10 13">Adenylosuccinase</fullName>
    </alternativeName>
</protein>
<evidence type="ECO:0000256" key="12">
    <source>
        <dbReference type="NCBIfam" id="TIGR00928"/>
    </source>
</evidence>
<dbReference type="UniPathway" id="UPA00074">
    <property type="reaction ID" value="UER00132"/>
</dbReference>
<comment type="similarity">
    <text evidence="3 13">Belongs to the lyase 1 family. Adenylosuccinate lyase subfamily.</text>
</comment>
<comment type="pathway">
    <text evidence="1 13">Purine metabolism; IMP biosynthesis via de novo pathway; 5-amino-1-(5-phospho-D-ribosyl)imidazole-4-carboxamide from 5-amino-1-(5-phospho-D-ribosyl)imidazole-4-carboxylate: step 2/2.</text>
</comment>
<evidence type="ECO:0000256" key="7">
    <source>
        <dbReference type="ARBA" id="ARBA00023239"/>
    </source>
</evidence>
<dbReference type="InterPro" id="IPR024083">
    <property type="entry name" value="Fumarase/histidase_N"/>
</dbReference>
<dbReference type="UniPathway" id="UPA00075">
    <property type="reaction ID" value="UER00336"/>
</dbReference>
<dbReference type="GO" id="GO:0005829">
    <property type="term" value="C:cytosol"/>
    <property type="evidence" value="ECO:0007669"/>
    <property type="project" value="TreeGrafter"/>
</dbReference>
<evidence type="ECO:0000313" key="17">
    <source>
        <dbReference type="Proteomes" id="UP000196027"/>
    </source>
</evidence>
<evidence type="ECO:0000256" key="2">
    <source>
        <dbReference type="ARBA" id="ARBA00004734"/>
    </source>
</evidence>
<comment type="catalytic activity">
    <reaction evidence="11">
        <text>N(6)-(1,2-dicarboxyethyl)-AMP = fumarate + AMP</text>
        <dbReference type="Rhea" id="RHEA:16853"/>
        <dbReference type="ChEBI" id="CHEBI:29806"/>
        <dbReference type="ChEBI" id="CHEBI:57567"/>
        <dbReference type="ChEBI" id="CHEBI:456215"/>
        <dbReference type="EC" id="4.3.2.2"/>
    </reaction>
    <physiologicalReaction direction="left-to-right" evidence="11">
        <dbReference type="Rhea" id="RHEA:16854"/>
    </physiologicalReaction>
</comment>
<dbReference type="PANTHER" id="PTHR43411:SF1">
    <property type="entry name" value="ADENYLOSUCCINATE LYASE"/>
    <property type="match status" value="1"/>
</dbReference>
<evidence type="ECO:0000256" key="5">
    <source>
        <dbReference type="ARBA" id="ARBA00017058"/>
    </source>
</evidence>
<keyword evidence="7 13" id="KW-0456">Lyase</keyword>
<dbReference type="NCBIfam" id="NF006764">
    <property type="entry name" value="PRK09285.1"/>
    <property type="match status" value="1"/>
</dbReference>
<proteinExistence type="inferred from homology"/>
<feature type="domain" description="Fumarate lyase N-terminal" evidence="14">
    <location>
        <begin position="14"/>
        <end position="313"/>
    </location>
</feature>
<keyword evidence="6 13" id="KW-0658">Purine biosynthesis</keyword>
<dbReference type="Proteomes" id="UP000196027">
    <property type="component" value="Chromosome"/>
</dbReference>
<evidence type="ECO:0000259" key="15">
    <source>
        <dbReference type="Pfam" id="PF08328"/>
    </source>
</evidence>
<dbReference type="Gene3D" id="1.10.40.30">
    <property type="entry name" value="Fumarase/aspartase (C-terminal domain)"/>
    <property type="match status" value="1"/>
</dbReference>
<evidence type="ECO:0000256" key="10">
    <source>
        <dbReference type="ARBA" id="ARBA00030717"/>
    </source>
</evidence>
<evidence type="ECO:0000256" key="8">
    <source>
        <dbReference type="ARBA" id="ARBA00024477"/>
    </source>
</evidence>
<dbReference type="KEGG" id="ome:OLMES_2054"/>
<reference evidence="16 17" key="1">
    <citation type="submission" date="2017-05" db="EMBL/GenBank/DDBJ databases">
        <title>Genomic insights into alkan degradation activity of Oleiphilus messinensis.</title>
        <authorList>
            <person name="Kozyavkin S.A."/>
            <person name="Slesarev A.I."/>
            <person name="Golyshin P.N."/>
            <person name="Korzhenkov A."/>
            <person name="Golyshina O.N."/>
            <person name="Toshchakov S.V."/>
        </authorList>
    </citation>
    <scope>NUCLEOTIDE SEQUENCE [LARGE SCALE GENOMIC DNA]</scope>
    <source>
        <strain evidence="16 17">ME102</strain>
    </source>
</reference>
<dbReference type="PANTHER" id="PTHR43411">
    <property type="entry name" value="ADENYLOSUCCINATE LYASE"/>
    <property type="match status" value="1"/>
</dbReference>
<dbReference type="GO" id="GO:0044208">
    <property type="term" value="P:'de novo' AMP biosynthetic process"/>
    <property type="evidence" value="ECO:0007669"/>
    <property type="project" value="UniProtKB-UniPathway"/>
</dbReference>
<dbReference type="GO" id="GO:0006189">
    <property type="term" value="P:'de novo' IMP biosynthetic process"/>
    <property type="evidence" value="ECO:0007669"/>
    <property type="project" value="UniProtKB-UniPathway"/>
</dbReference>
<comment type="function">
    <text evidence="9">Catalyzes two reactions in de novo purine nucleotide biosynthesis. Catalyzes the breakdown of 5-aminoimidazole- (N-succinylocarboxamide) ribotide (SAICAR or 2-[5-amino-1-(5-phospho-beta-D-ribosyl)imidazole-4-carboxamido]succinate) to 5-aminoimidazole-4-carboxamide ribotide (AICAR or 5-amino-1-(5-phospho-beta-D-ribosyl)imidazole-4-carboxamide) and fumarate, and of adenylosuccinate (ADS or N(6)-(1,2-dicarboxyethyl)-AMP) to adenosine monophosphate (AMP) and fumarate.</text>
</comment>
<evidence type="ECO:0000256" key="6">
    <source>
        <dbReference type="ARBA" id="ARBA00022755"/>
    </source>
</evidence>
<comment type="catalytic activity">
    <reaction evidence="8">
        <text>(2S)-2-[5-amino-1-(5-phospho-beta-D-ribosyl)imidazole-4-carboxamido]succinate = 5-amino-1-(5-phospho-beta-D-ribosyl)imidazole-4-carboxamide + fumarate</text>
        <dbReference type="Rhea" id="RHEA:23920"/>
        <dbReference type="ChEBI" id="CHEBI:29806"/>
        <dbReference type="ChEBI" id="CHEBI:58443"/>
        <dbReference type="ChEBI" id="CHEBI:58475"/>
        <dbReference type="EC" id="4.3.2.2"/>
    </reaction>
    <physiologicalReaction direction="left-to-right" evidence="8">
        <dbReference type="Rhea" id="RHEA:23921"/>
    </physiologicalReaction>
</comment>
<evidence type="ECO:0000256" key="13">
    <source>
        <dbReference type="RuleBase" id="RU361172"/>
    </source>
</evidence>
<dbReference type="OrthoDB" id="9768878at2"/>
<sequence length="456" mass="50950">MQLNALTALSPIDGRYGSKTADLRNHFSEYGLIRNRVKVEVRWLQALSNHPEITEVPPFSDAANAKLEELVTGFSEAHAERVKAIESEINHDVKAVEYLIKEHIQDTPELNAVREFVHFACTSEDINNLSHALMLSGGLNDVLRPTMDKTTEAIAVLAEQYADEPMLSRTHGQTASPTTVGKELANVVARMQRQLKQLDNIELLGKINGAVGNFNAHLSAYPKLDWLAFSKDFVEGLGLTWNPYTTQIEPHDYIAELFDIIARFNTVLIDFDRDVWGYISLGYFKQKPNDKEVGSSTMPHKVNPIDFENSEGNLGVANALMNHLSAKLPISRWQRDLTDSTVLRNLGLGMGYSLIAYHATLKGISKLEINPTRLAEDLNASWEVLAEPIQTVMRRFNIENAYEKLKSLTRGKAMTEETLKAFIESLDIPQDAKETLLALTPATYTGNAAFQAKNLK</sequence>
<organism evidence="16 17">
    <name type="scientific">Oleiphilus messinensis</name>
    <dbReference type="NCBI Taxonomy" id="141451"/>
    <lineage>
        <taxon>Bacteria</taxon>
        <taxon>Pseudomonadati</taxon>
        <taxon>Pseudomonadota</taxon>
        <taxon>Gammaproteobacteria</taxon>
        <taxon>Oceanospirillales</taxon>
        <taxon>Oleiphilaceae</taxon>
        <taxon>Oleiphilus</taxon>
    </lineage>
</organism>
<evidence type="ECO:0000256" key="3">
    <source>
        <dbReference type="ARBA" id="ARBA00008273"/>
    </source>
</evidence>
<dbReference type="EMBL" id="CP021425">
    <property type="protein sequence ID" value="ARU56127.1"/>
    <property type="molecule type" value="Genomic_DNA"/>
</dbReference>
<accession>A0A1Y0I6K0</accession>
<dbReference type="GO" id="GO:0070626">
    <property type="term" value="F:(S)-2-(5-amino-1-(5-phospho-D-ribosyl)imidazole-4-carboxamido) succinate lyase (fumarate-forming) activity"/>
    <property type="evidence" value="ECO:0007669"/>
    <property type="project" value="RHEA"/>
</dbReference>
<dbReference type="InterPro" id="IPR004769">
    <property type="entry name" value="Pur_lyase"/>
</dbReference>
<dbReference type="InterPro" id="IPR047136">
    <property type="entry name" value="PurB_bact"/>
</dbReference>
<evidence type="ECO:0000256" key="4">
    <source>
        <dbReference type="ARBA" id="ARBA00012339"/>
    </source>
</evidence>
<dbReference type="AlphaFoldDB" id="A0A1Y0I6K0"/>
<evidence type="ECO:0000256" key="9">
    <source>
        <dbReference type="ARBA" id="ARBA00025012"/>
    </source>
</evidence>
<dbReference type="FunFam" id="1.20.200.10:FF:000004">
    <property type="entry name" value="Adenylosuccinate lyase"/>
    <property type="match status" value="1"/>
</dbReference>
<comment type="pathway">
    <text evidence="2 13">Purine metabolism; AMP biosynthesis via de novo pathway; AMP from IMP: step 2/2.</text>
</comment>
<dbReference type="InterPro" id="IPR020557">
    <property type="entry name" value="Fumarate_lyase_CS"/>
</dbReference>
<dbReference type="CDD" id="cd01598">
    <property type="entry name" value="PurB"/>
    <property type="match status" value="1"/>
</dbReference>
<dbReference type="RefSeq" id="WP_087461154.1">
    <property type="nucleotide sequence ID" value="NZ_CP021425.1"/>
</dbReference>
<dbReference type="NCBIfam" id="TIGR00928">
    <property type="entry name" value="purB"/>
    <property type="match status" value="1"/>
</dbReference>
<feature type="domain" description="Adenylosuccinate lyase PurB C-terminal" evidence="15">
    <location>
        <begin position="331"/>
        <end position="445"/>
    </location>
</feature>
<evidence type="ECO:0000256" key="1">
    <source>
        <dbReference type="ARBA" id="ARBA00004706"/>
    </source>
</evidence>
<dbReference type="Gene3D" id="1.20.200.10">
    <property type="entry name" value="Fumarase/aspartase (Central domain)"/>
    <property type="match status" value="1"/>
</dbReference>